<dbReference type="Pfam" id="PF17177">
    <property type="entry name" value="PPR_long"/>
    <property type="match status" value="1"/>
</dbReference>
<dbReference type="PROSITE" id="PS50404">
    <property type="entry name" value="GST_NTER"/>
    <property type="match status" value="2"/>
</dbReference>
<dbReference type="AlphaFoldDB" id="A0A3M7KWJ7"/>
<evidence type="ECO:0000256" key="1">
    <source>
        <dbReference type="ARBA" id="ARBA00022737"/>
    </source>
</evidence>
<dbReference type="Gene3D" id="1.25.40.10">
    <property type="entry name" value="Tetratricopeptide repeat domain"/>
    <property type="match status" value="1"/>
</dbReference>
<organism evidence="6 7">
    <name type="scientific">Auxenochlorella protothecoides</name>
    <name type="common">Green microalga</name>
    <name type="synonym">Chlorella protothecoides</name>
    <dbReference type="NCBI Taxonomy" id="3075"/>
    <lineage>
        <taxon>Eukaryota</taxon>
        <taxon>Viridiplantae</taxon>
        <taxon>Chlorophyta</taxon>
        <taxon>core chlorophytes</taxon>
        <taxon>Trebouxiophyceae</taxon>
        <taxon>Chlorellales</taxon>
        <taxon>Chlorellaceae</taxon>
        <taxon>Auxenochlorella</taxon>
    </lineage>
</organism>
<dbReference type="PANTHER" id="PTHR44750:SF1">
    <property type="entry name" value="GLUTATHIONE S-TRANSFERASE T1-RELATED"/>
    <property type="match status" value="1"/>
</dbReference>
<name>A0A3M7KWJ7_AUXPR</name>
<feature type="non-terminal residue" evidence="6">
    <location>
        <position position="1"/>
    </location>
</feature>
<dbReference type="EMBL" id="QOKY01000183">
    <property type="protein sequence ID" value="RMZ54140.1"/>
    <property type="molecule type" value="Genomic_DNA"/>
</dbReference>
<feature type="compositionally biased region" description="Low complexity" evidence="3">
    <location>
        <begin position="366"/>
        <end position="377"/>
    </location>
</feature>
<dbReference type="Gene3D" id="3.40.30.10">
    <property type="entry name" value="Glutaredoxin"/>
    <property type="match status" value="2"/>
</dbReference>
<dbReference type="SFLD" id="SFLDG00358">
    <property type="entry name" value="Main_(cytGST)"/>
    <property type="match status" value="2"/>
</dbReference>
<proteinExistence type="predicted"/>
<feature type="region of interest" description="Disordered" evidence="3">
    <location>
        <begin position="240"/>
        <end position="285"/>
    </location>
</feature>
<dbReference type="InterPro" id="IPR010987">
    <property type="entry name" value="Glutathione-S-Trfase_C-like"/>
</dbReference>
<feature type="repeat" description="PPR" evidence="2">
    <location>
        <begin position="177"/>
        <end position="211"/>
    </location>
</feature>
<dbReference type="InterPro" id="IPR011990">
    <property type="entry name" value="TPR-like_helical_dom_sf"/>
</dbReference>
<feature type="region of interest" description="Disordered" evidence="3">
    <location>
        <begin position="349"/>
        <end position="377"/>
    </location>
</feature>
<dbReference type="InterPro" id="IPR004046">
    <property type="entry name" value="GST_C"/>
</dbReference>
<feature type="domain" description="GST N-terminal" evidence="4">
    <location>
        <begin position="443"/>
        <end position="524"/>
    </location>
</feature>
<dbReference type="Pfam" id="PF02798">
    <property type="entry name" value="GST_N"/>
    <property type="match status" value="1"/>
</dbReference>
<reference evidence="7" key="1">
    <citation type="journal article" date="2018" name="Algal Res.">
        <title>Characterization of plant carbon substrate utilization by Auxenochlorella protothecoides.</title>
        <authorList>
            <person name="Vogler B.W."/>
            <person name="Starkenburg S.R."/>
            <person name="Sudasinghe N."/>
            <person name="Schambach J.Y."/>
            <person name="Rollin J.A."/>
            <person name="Pattathil S."/>
            <person name="Barry A.N."/>
        </authorList>
    </citation>
    <scope>NUCLEOTIDE SEQUENCE [LARGE SCALE GENOMIC DNA]</scope>
    <source>
        <strain evidence="7">UTEX 25</strain>
    </source>
</reference>
<dbReference type="Proteomes" id="UP000279271">
    <property type="component" value="Unassembled WGS sequence"/>
</dbReference>
<gene>
    <name evidence="6" type="ORF">APUTEX25_005296</name>
</gene>
<evidence type="ECO:0000313" key="7">
    <source>
        <dbReference type="Proteomes" id="UP000279271"/>
    </source>
</evidence>
<dbReference type="SUPFAM" id="SSF52833">
    <property type="entry name" value="Thioredoxin-like"/>
    <property type="match status" value="2"/>
</dbReference>
<dbReference type="PROSITE" id="PS50405">
    <property type="entry name" value="GST_CTER"/>
    <property type="match status" value="2"/>
</dbReference>
<keyword evidence="1" id="KW-0677">Repeat</keyword>
<dbReference type="InterPro" id="IPR040079">
    <property type="entry name" value="Glutathione_S-Trfase"/>
</dbReference>
<dbReference type="InterPro" id="IPR043377">
    <property type="entry name" value="GSTT1/2/3"/>
</dbReference>
<dbReference type="InterPro" id="IPR033443">
    <property type="entry name" value="PROP1-like_PPR_dom"/>
</dbReference>
<comment type="caution">
    <text evidence="6">The sequence shown here is derived from an EMBL/GenBank/DDBJ whole genome shotgun (WGS) entry which is preliminary data.</text>
</comment>
<accession>A0A3M7KWJ7</accession>
<dbReference type="Pfam" id="PF13409">
    <property type="entry name" value="GST_N_2"/>
    <property type="match status" value="1"/>
</dbReference>
<dbReference type="PANTHER" id="PTHR44750">
    <property type="entry name" value="GLUTATHIONE S-TRANSFERASE T1-RELATED"/>
    <property type="match status" value="1"/>
</dbReference>
<evidence type="ECO:0000256" key="3">
    <source>
        <dbReference type="SAM" id="MobiDB-lite"/>
    </source>
</evidence>
<dbReference type="InterPro" id="IPR002885">
    <property type="entry name" value="PPR_rpt"/>
</dbReference>
<dbReference type="SUPFAM" id="SSF47616">
    <property type="entry name" value="GST C-terminal domain-like"/>
    <property type="match status" value="2"/>
</dbReference>
<evidence type="ECO:0000259" key="5">
    <source>
        <dbReference type="PROSITE" id="PS50405"/>
    </source>
</evidence>
<evidence type="ECO:0000259" key="4">
    <source>
        <dbReference type="PROSITE" id="PS50404"/>
    </source>
</evidence>
<dbReference type="InterPro" id="IPR036249">
    <property type="entry name" value="Thioredoxin-like_sf"/>
</dbReference>
<dbReference type="Gene3D" id="1.20.1050.10">
    <property type="match status" value="2"/>
</dbReference>
<protein>
    <recommendedName>
        <fullName evidence="8">Glutathione transferase</fullName>
    </recommendedName>
</protein>
<feature type="domain" description="GST C-terminal" evidence="5">
    <location>
        <begin position="781"/>
        <end position="932"/>
    </location>
</feature>
<feature type="domain" description="GST N-terminal" evidence="4">
    <location>
        <begin position="693"/>
        <end position="774"/>
    </location>
</feature>
<dbReference type="PROSITE" id="PS51375">
    <property type="entry name" value="PPR"/>
    <property type="match status" value="1"/>
</dbReference>
<feature type="non-terminal residue" evidence="6">
    <location>
        <position position="940"/>
    </location>
</feature>
<dbReference type="Pfam" id="PF00043">
    <property type="entry name" value="GST_C"/>
    <property type="match status" value="2"/>
</dbReference>
<dbReference type="InterPro" id="IPR004045">
    <property type="entry name" value="Glutathione_S-Trfase_N"/>
</dbReference>
<evidence type="ECO:0000256" key="2">
    <source>
        <dbReference type="PROSITE-ProRule" id="PRU00708"/>
    </source>
</evidence>
<evidence type="ECO:0008006" key="8">
    <source>
        <dbReference type="Google" id="ProtNLM"/>
    </source>
</evidence>
<feature type="domain" description="GST C-terminal" evidence="5">
    <location>
        <begin position="530"/>
        <end position="667"/>
    </location>
</feature>
<evidence type="ECO:0000313" key="6">
    <source>
        <dbReference type="EMBL" id="RMZ54140.1"/>
    </source>
</evidence>
<dbReference type="InterPro" id="IPR036282">
    <property type="entry name" value="Glutathione-S-Trfase_C_sf"/>
</dbReference>
<sequence length="940" mass="101173">KNAAYGRSSMVAADLEVYLARGGEIKPAIVSALFNMYARLRSPEKGDALYARVQAHRQGPMTPANYASLLNVYAKAEHPPYGVPRRWAIRAAQVAQEALDAGVVPGLAFMHSLMECQAKAGLPEAALATYHQLLRKGLQPTPRTFNILLLAHRRSGTSRGAAHVFEDLLPKAGVTRTLAVWNSYLGVYAVAGDIDRAYHVWTCMLAEGIVPDHFTERVLVQAFSARPSLAAEVLDEARQLRTSSHAAGHRSSSHAGAPSGEAAATPASSANNVARQPPMALEQPSRRSLSPLLLHGHLGQGADPSKPPARQLLYIDLHGVSRAAAATLLHRRLELLVAAWPALRAELGDGGPRDEAAASHGDGTGESEAAEGPPAAAGCAPLEYAGLQTGTPERPRALLVVTGVGHGSPESQGVLRGLTRDILGAQGLECHDAGGNTDRSTMPRPVLYADMLSQPCRAVVVLCQQNGIDVEIKPISIGRGEHRSADFKAVNPLCKLPYLVDGDVHIGDSIAILIYLCTVNRVPDNWYPADPVKQARVNTVLGWHGSTLRTGSTITIFNRVLAPLRGTPSNEPLVKDFGLPTLQTALQTINDVWLANDDFVAGSDVSIADLLLATEIDMAQLLDAAREGPALEELLAPVPKVRSWLNRLSQRCAPHYEDAKEQLGKARIRFIQVLGGSDEDKAKLPQFQELKMSKPVIYYYFLSPPSRAVKIFVDAAGIDAEVKTISIMKGEHRGEAYLAVNSTGKLPFLKEGDFGLPEAGAILAYLADTQPGIPEHWYPKDARARARVNSALTWHGSTLRNGSVTLLSTHVLEPVMGAPAREEVTQQHALPTLKAALKDLETYWLAATDYVAGEQVSIADLLLATEVEELRLQDFGGKEPGYESLLADYPKVRAWLARLASELGSAYTRLHDAIPVAGAKILKAIKDKNQPLDVDAIDSI</sequence>
<dbReference type="SFLD" id="SFLDS00019">
    <property type="entry name" value="Glutathione_Transferase_(cytos"/>
    <property type="match status" value="2"/>
</dbReference>